<evidence type="ECO:0000259" key="4">
    <source>
        <dbReference type="PROSITE" id="PS01124"/>
    </source>
</evidence>
<dbReference type="RefSeq" id="WP_089345824.1">
    <property type="nucleotide sequence ID" value="NZ_CP067131.1"/>
</dbReference>
<dbReference type="EMBL" id="FZQB01000021">
    <property type="protein sequence ID" value="SNT76515.1"/>
    <property type="molecule type" value="Genomic_DNA"/>
</dbReference>
<dbReference type="Pfam" id="PF12625">
    <property type="entry name" value="Arabinose_bd"/>
    <property type="match status" value="1"/>
</dbReference>
<dbReference type="InterPro" id="IPR009057">
    <property type="entry name" value="Homeodomain-like_sf"/>
</dbReference>
<dbReference type="SUPFAM" id="SSF46689">
    <property type="entry name" value="Homeodomain-like"/>
    <property type="match status" value="1"/>
</dbReference>
<dbReference type="InterPro" id="IPR018060">
    <property type="entry name" value="HTH_AraC"/>
</dbReference>
<gene>
    <name evidence="5" type="ORF">SAMN05444959_12113</name>
</gene>
<dbReference type="Pfam" id="PF12833">
    <property type="entry name" value="HTH_18"/>
    <property type="match status" value="1"/>
</dbReference>
<dbReference type="SMART" id="SM00342">
    <property type="entry name" value="HTH_ARAC"/>
    <property type="match status" value="1"/>
</dbReference>
<dbReference type="GO" id="GO:0000976">
    <property type="term" value="F:transcription cis-regulatory region binding"/>
    <property type="evidence" value="ECO:0007669"/>
    <property type="project" value="TreeGrafter"/>
</dbReference>
<dbReference type="PANTHER" id="PTHR47894:SF1">
    <property type="entry name" value="HTH-TYPE TRANSCRIPTIONAL REGULATOR VQSM"/>
    <property type="match status" value="1"/>
</dbReference>
<accession>A0A239Q1Z9</accession>
<proteinExistence type="predicted"/>
<keyword evidence="6" id="KW-1185">Reference proteome</keyword>
<name>A0A239Q1Z9_9RHOB</name>
<dbReference type="GO" id="GO:0005829">
    <property type="term" value="C:cytosol"/>
    <property type="evidence" value="ECO:0007669"/>
    <property type="project" value="TreeGrafter"/>
</dbReference>
<dbReference type="AlphaFoldDB" id="A0A239Q1Z9"/>
<keyword evidence="1" id="KW-0805">Transcription regulation</keyword>
<evidence type="ECO:0000313" key="5">
    <source>
        <dbReference type="EMBL" id="SNT76515.1"/>
    </source>
</evidence>
<evidence type="ECO:0000313" key="6">
    <source>
        <dbReference type="Proteomes" id="UP000198307"/>
    </source>
</evidence>
<protein>
    <submittedName>
        <fullName evidence="5">Helix-turn-helix domain-containing protein</fullName>
    </submittedName>
</protein>
<keyword evidence="2" id="KW-0238">DNA-binding</keyword>
<reference evidence="5 6" key="1">
    <citation type="submission" date="2017-07" db="EMBL/GenBank/DDBJ databases">
        <authorList>
            <person name="Sun Z.S."/>
            <person name="Albrecht U."/>
            <person name="Echele G."/>
            <person name="Lee C.C."/>
        </authorList>
    </citation>
    <scope>NUCLEOTIDE SEQUENCE [LARGE SCALE GENOMIC DNA]</scope>
    <source>
        <strain evidence="5 6">DSM 14827</strain>
    </source>
</reference>
<sequence>MAGTERYKIATHVRLCCNLLGLAPEQVLARCGLDPDYLQTEGRGVDGETYFAIWQAIACESNATDLALTLGQGASRGPFQPALMAFSASPDIYTGLHRLKVFKSLIAPIRLHLSESPTSFVVRFESAGGIAVPDVMCATEIIFFLELARTFTAHHVLPQEVTLPGMDFVTPAYQEYIGAPIRPGRHTVLTFSMQDARRSLISADTDIYRLIAAELNARLRNGDHASAFTDQVREALTDLLPTGHVSAEQVALRLGTSKRSLQRKLKEEGSSFRAVLDQTRAALAMTYLRDRKLSTEETSFLLAYQDPNSFYRAFHDWTGMTPAQARGAMPLKVHHVIERA</sequence>
<dbReference type="GO" id="GO:0003700">
    <property type="term" value="F:DNA-binding transcription factor activity"/>
    <property type="evidence" value="ECO:0007669"/>
    <property type="project" value="InterPro"/>
</dbReference>
<dbReference type="Gene3D" id="1.10.10.60">
    <property type="entry name" value="Homeodomain-like"/>
    <property type="match status" value="1"/>
</dbReference>
<keyword evidence="3" id="KW-0804">Transcription</keyword>
<feature type="domain" description="HTH araC/xylS-type" evidence="4">
    <location>
        <begin position="230"/>
        <end position="328"/>
    </location>
</feature>
<dbReference type="Proteomes" id="UP000198307">
    <property type="component" value="Unassembled WGS sequence"/>
</dbReference>
<evidence type="ECO:0000256" key="2">
    <source>
        <dbReference type="ARBA" id="ARBA00023125"/>
    </source>
</evidence>
<evidence type="ECO:0000256" key="1">
    <source>
        <dbReference type="ARBA" id="ARBA00023015"/>
    </source>
</evidence>
<dbReference type="OrthoDB" id="9805730at2"/>
<dbReference type="InterPro" id="IPR032687">
    <property type="entry name" value="AraC-type_N"/>
</dbReference>
<organism evidence="5 6">
    <name type="scientific">Paracoccus seriniphilus</name>
    <dbReference type="NCBI Taxonomy" id="184748"/>
    <lineage>
        <taxon>Bacteria</taxon>
        <taxon>Pseudomonadati</taxon>
        <taxon>Pseudomonadota</taxon>
        <taxon>Alphaproteobacteria</taxon>
        <taxon>Rhodobacterales</taxon>
        <taxon>Paracoccaceae</taxon>
        <taxon>Paracoccus</taxon>
    </lineage>
</organism>
<dbReference type="PANTHER" id="PTHR47894">
    <property type="entry name" value="HTH-TYPE TRANSCRIPTIONAL REGULATOR GADX"/>
    <property type="match status" value="1"/>
</dbReference>
<evidence type="ECO:0000256" key="3">
    <source>
        <dbReference type="ARBA" id="ARBA00023163"/>
    </source>
</evidence>
<dbReference type="PROSITE" id="PS01124">
    <property type="entry name" value="HTH_ARAC_FAMILY_2"/>
    <property type="match status" value="1"/>
</dbReference>